<proteinExistence type="predicted"/>
<keyword evidence="1" id="KW-0732">Signal</keyword>
<dbReference type="Proteomes" id="UP000265801">
    <property type="component" value="Unassembled WGS sequence"/>
</dbReference>
<keyword evidence="3" id="KW-1185">Reference proteome</keyword>
<accession>A0A3A1QYM1</accession>
<dbReference type="InterPro" id="IPR046720">
    <property type="entry name" value="DUF6612"/>
</dbReference>
<dbReference type="Pfam" id="PF20316">
    <property type="entry name" value="DUF6612"/>
    <property type="match status" value="1"/>
</dbReference>
<feature type="chain" id="PRO_5038655651" description="Lipoprotein" evidence="1">
    <location>
        <begin position="25"/>
        <end position="293"/>
    </location>
</feature>
<dbReference type="PROSITE" id="PS51257">
    <property type="entry name" value="PROKAR_LIPOPROTEIN"/>
    <property type="match status" value="1"/>
</dbReference>
<sequence>MKKIAKVLSAAALALSLGACSMTASPEENVKNSSDMTLEQVFKKSQKADSELTSVHLDMESKQMITNDGNEEGSMDMSTASSSDLVMDPMTMHQTSTVNMAMEEMEGTELPLAEVEMYLTEQEIYMKDNMQNQWTILPNEMADMMKQSALQESALPENQLKQLEPYLDQFTFKQDDDHFILQLSLEGDQANDILKEGMGMMNEELQSTVEGVMENMSIENMELKMWIDKESFHTVKMEVQQKLEMNQNGESVKMDQTMKSDFSKFNEIDAIEVPAEVKESAVEMDSPFGQVNE</sequence>
<name>A0A3A1QYM1_9BACI</name>
<organism evidence="2 3">
    <name type="scientific">Bacillus salacetis</name>
    <dbReference type="NCBI Taxonomy" id="2315464"/>
    <lineage>
        <taxon>Bacteria</taxon>
        <taxon>Bacillati</taxon>
        <taxon>Bacillota</taxon>
        <taxon>Bacilli</taxon>
        <taxon>Bacillales</taxon>
        <taxon>Bacillaceae</taxon>
        <taxon>Bacillus</taxon>
    </lineage>
</organism>
<protein>
    <recommendedName>
        <fullName evidence="4">Lipoprotein</fullName>
    </recommendedName>
</protein>
<evidence type="ECO:0000256" key="1">
    <source>
        <dbReference type="SAM" id="SignalP"/>
    </source>
</evidence>
<gene>
    <name evidence="2" type="ORF">D3H55_16465</name>
</gene>
<reference evidence="2 3" key="1">
    <citation type="submission" date="2018-09" db="EMBL/GenBank/DDBJ databases">
        <title>Bacillus saliacetes sp. nov., isolated from Thai shrimp paste (Ka-pi).</title>
        <authorList>
            <person name="Daroonpunt R."/>
            <person name="Tanasupawat S."/>
            <person name="Yiamsombut S."/>
        </authorList>
    </citation>
    <scope>NUCLEOTIDE SEQUENCE [LARGE SCALE GENOMIC DNA]</scope>
    <source>
        <strain evidence="2 3">SKP7-4</strain>
    </source>
</reference>
<dbReference type="EMBL" id="QXIR01000025">
    <property type="protein sequence ID" value="RIW30722.1"/>
    <property type="molecule type" value="Genomic_DNA"/>
</dbReference>
<evidence type="ECO:0000313" key="3">
    <source>
        <dbReference type="Proteomes" id="UP000265801"/>
    </source>
</evidence>
<dbReference type="RefSeq" id="WP_119548416.1">
    <property type="nucleotide sequence ID" value="NZ_QXIR01000025.1"/>
</dbReference>
<evidence type="ECO:0000313" key="2">
    <source>
        <dbReference type="EMBL" id="RIW30722.1"/>
    </source>
</evidence>
<evidence type="ECO:0008006" key="4">
    <source>
        <dbReference type="Google" id="ProtNLM"/>
    </source>
</evidence>
<comment type="caution">
    <text evidence="2">The sequence shown here is derived from an EMBL/GenBank/DDBJ whole genome shotgun (WGS) entry which is preliminary data.</text>
</comment>
<dbReference type="AlphaFoldDB" id="A0A3A1QYM1"/>
<dbReference type="Gene3D" id="2.50.20.20">
    <property type="match status" value="1"/>
</dbReference>
<feature type="signal peptide" evidence="1">
    <location>
        <begin position="1"/>
        <end position="24"/>
    </location>
</feature>